<reference evidence="1" key="1">
    <citation type="submission" date="2020-05" db="EMBL/GenBank/DDBJ databases">
        <title>Large-scale comparative analyses of tick genomes elucidate their genetic diversity and vector capacities.</title>
        <authorList>
            <person name="Jia N."/>
            <person name="Wang J."/>
            <person name="Shi W."/>
            <person name="Du L."/>
            <person name="Sun Y."/>
            <person name="Zhan W."/>
            <person name="Jiang J."/>
            <person name="Wang Q."/>
            <person name="Zhang B."/>
            <person name="Ji P."/>
            <person name="Sakyi L.B."/>
            <person name="Cui X."/>
            <person name="Yuan T."/>
            <person name="Jiang B."/>
            <person name="Yang W."/>
            <person name="Lam T.T.-Y."/>
            <person name="Chang Q."/>
            <person name="Ding S."/>
            <person name="Wang X."/>
            <person name="Zhu J."/>
            <person name="Ruan X."/>
            <person name="Zhao L."/>
            <person name="Wei J."/>
            <person name="Que T."/>
            <person name="Du C."/>
            <person name="Cheng J."/>
            <person name="Dai P."/>
            <person name="Han X."/>
            <person name="Huang E."/>
            <person name="Gao Y."/>
            <person name="Liu J."/>
            <person name="Shao H."/>
            <person name="Ye R."/>
            <person name="Li L."/>
            <person name="Wei W."/>
            <person name="Wang X."/>
            <person name="Wang C."/>
            <person name="Yang T."/>
            <person name="Huo Q."/>
            <person name="Li W."/>
            <person name="Guo W."/>
            <person name="Chen H."/>
            <person name="Zhou L."/>
            <person name="Ni X."/>
            <person name="Tian J."/>
            <person name="Zhou Y."/>
            <person name="Sheng Y."/>
            <person name="Liu T."/>
            <person name="Pan Y."/>
            <person name="Xia L."/>
            <person name="Li J."/>
            <person name="Zhao F."/>
            <person name="Cao W."/>
        </authorList>
    </citation>
    <scope>NUCLEOTIDE SEQUENCE</scope>
    <source>
        <strain evidence="1">Hyas-2018</strain>
    </source>
</reference>
<organism evidence="1 2">
    <name type="scientific">Hyalomma asiaticum</name>
    <name type="common">Tick</name>
    <dbReference type="NCBI Taxonomy" id="266040"/>
    <lineage>
        <taxon>Eukaryota</taxon>
        <taxon>Metazoa</taxon>
        <taxon>Ecdysozoa</taxon>
        <taxon>Arthropoda</taxon>
        <taxon>Chelicerata</taxon>
        <taxon>Arachnida</taxon>
        <taxon>Acari</taxon>
        <taxon>Parasitiformes</taxon>
        <taxon>Ixodida</taxon>
        <taxon>Ixodoidea</taxon>
        <taxon>Ixodidae</taxon>
        <taxon>Hyalomminae</taxon>
        <taxon>Hyalomma</taxon>
    </lineage>
</organism>
<proteinExistence type="predicted"/>
<keyword evidence="2" id="KW-1185">Reference proteome</keyword>
<accession>A0ACB7S0K3</accession>
<dbReference type="Proteomes" id="UP000821845">
    <property type="component" value="Chromosome 6"/>
</dbReference>
<evidence type="ECO:0000313" key="2">
    <source>
        <dbReference type="Proteomes" id="UP000821845"/>
    </source>
</evidence>
<sequence>MRFRVHNVAIISDIEEAFLQIELAENDRDASTFCCMRVRRGKAKHNLRLKNTERQEFHLAPRAARSSLQLPCATDFHASSLLESTGAYCIPEYAIRSPALLRHTPYCVSAAESSEEDKQSSQ</sequence>
<comment type="caution">
    <text evidence="1">The sequence shown here is derived from an EMBL/GenBank/DDBJ whole genome shotgun (WGS) entry which is preliminary data.</text>
</comment>
<evidence type="ECO:0000313" key="1">
    <source>
        <dbReference type="EMBL" id="KAH6928712.1"/>
    </source>
</evidence>
<name>A0ACB7S0K3_HYAAI</name>
<gene>
    <name evidence="1" type="ORF">HPB50_018763</name>
</gene>
<dbReference type="EMBL" id="CM023486">
    <property type="protein sequence ID" value="KAH6928712.1"/>
    <property type="molecule type" value="Genomic_DNA"/>
</dbReference>
<protein>
    <submittedName>
        <fullName evidence="1">Uncharacterized protein</fullName>
    </submittedName>
</protein>